<dbReference type="PANTHER" id="PTHR43436">
    <property type="entry name" value="ARAC-FAMILY TRANSCRIPTIONAL REGULATOR"/>
    <property type="match status" value="1"/>
</dbReference>
<feature type="domain" description="HTH araC/xylS-type" evidence="4">
    <location>
        <begin position="194"/>
        <end position="292"/>
    </location>
</feature>
<dbReference type="EMBL" id="VDFU01000025">
    <property type="protein sequence ID" value="TNC47515.1"/>
    <property type="molecule type" value="Genomic_DNA"/>
</dbReference>
<evidence type="ECO:0000256" key="2">
    <source>
        <dbReference type="ARBA" id="ARBA00023163"/>
    </source>
</evidence>
<feature type="compositionally biased region" description="Basic and acidic residues" evidence="3">
    <location>
        <begin position="305"/>
        <end position="327"/>
    </location>
</feature>
<dbReference type="Gene3D" id="1.10.10.60">
    <property type="entry name" value="Homeodomain-like"/>
    <property type="match status" value="2"/>
</dbReference>
<dbReference type="GO" id="GO:0003700">
    <property type="term" value="F:DNA-binding transcription factor activity"/>
    <property type="evidence" value="ECO:0007669"/>
    <property type="project" value="InterPro"/>
</dbReference>
<keyword evidence="6" id="KW-1185">Reference proteome</keyword>
<dbReference type="GO" id="GO:0043565">
    <property type="term" value="F:sequence-specific DNA binding"/>
    <property type="evidence" value="ECO:0007669"/>
    <property type="project" value="InterPro"/>
</dbReference>
<feature type="region of interest" description="Disordered" evidence="3">
    <location>
        <begin position="289"/>
        <end position="327"/>
    </location>
</feature>
<dbReference type="PROSITE" id="PS01124">
    <property type="entry name" value="HTH_ARAC_FAMILY_2"/>
    <property type="match status" value="1"/>
</dbReference>
<dbReference type="SUPFAM" id="SSF46689">
    <property type="entry name" value="Homeodomain-like"/>
    <property type="match status" value="2"/>
</dbReference>
<proteinExistence type="predicted"/>
<protein>
    <submittedName>
        <fullName evidence="5">AraC family transcriptional regulator</fullName>
    </submittedName>
</protein>
<keyword evidence="1" id="KW-0805">Transcription regulation</keyword>
<dbReference type="AlphaFoldDB" id="A0A5C4MNX7"/>
<dbReference type="InterPro" id="IPR018060">
    <property type="entry name" value="HTH_AraC"/>
</dbReference>
<evidence type="ECO:0000313" key="5">
    <source>
        <dbReference type="EMBL" id="TNC47515.1"/>
    </source>
</evidence>
<sequence length="327" mass="35865">MHLDLCDALHRLAEAHADPAGIARLPIPGLTAVRATAASEIQYEIFHPLVALVVQGSKRVTLGDQDIVMHAGDSLVIGADVPTRSRITGASVAQPYLALVIDLDLATLTELTMEMRTTVSGPAAPLHRSLWSEPTEAEVSDAALRLLRLLDRPDSQPVLQGQLLRELHYWLLVGRHGAAIQRLGRPDAHVSRIARAVAVLRAEYTQPLRVGRLAAVSGMSLSSFHGHFRAVTSLSPLQFQKHLRLVEARRLMRTENLSASRAAYEVGYESVPQFTREYGRLFGLPPAKDARASRAQDRAQFPEGDELRLETEPHEFAARDEPAAHPA</sequence>
<gene>
    <name evidence="5" type="ORF">FHG66_16595</name>
</gene>
<accession>A0A5C4MNX7</accession>
<dbReference type="InterPro" id="IPR011051">
    <property type="entry name" value="RmlC_Cupin_sf"/>
</dbReference>
<dbReference type="SMART" id="SM00342">
    <property type="entry name" value="HTH_ARAC"/>
    <property type="match status" value="1"/>
</dbReference>
<dbReference type="InterPro" id="IPR009594">
    <property type="entry name" value="Tscrpt_reg_HTH_AraC_N"/>
</dbReference>
<reference evidence="5 6" key="1">
    <citation type="submission" date="2019-06" db="EMBL/GenBank/DDBJ databases">
        <title>YIM 131921 draft genome.</title>
        <authorList>
            <person name="Jiang L."/>
        </authorList>
    </citation>
    <scope>NUCLEOTIDE SEQUENCE [LARGE SCALE GENOMIC DNA]</scope>
    <source>
        <strain evidence="5 6">YIM 131921</strain>
    </source>
</reference>
<keyword evidence="2" id="KW-0804">Transcription</keyword>
<dbReference type="Proteomes" id="UP000305887">
    <property type="component" value="Unassembled WGS sequence"/>
</dbReference>
<dbReference type="SUPFAM" id="SSF51182">
    <property type="entry name" value="RmlC-like cupins"/>
    <property type="match status" value="1"/>
</dbReference>
<dbReference type="PANTHER" id="PTHR43436:SF1">
    <property type="entry name" value="TRANSCRIPTIONAL REGULATORY PROTEIN"/>
    <property type="match status" value="1"/>
</dbReference>
<organism evidence="5 6">
    <name type="scientific">Rubellimicrobium rubrum</name>
    <dbReference type="NCBI Taxonomy" id="2585369"/>
    <lineage>
        <taxon>Bacteria</taxon>
        <taxon>Pseudomonadati</taxon>
        <taxon>Pseudomonadota</taxon>
        <taxon>Alphaproteobacteria</taxon>
        <taxon>Rhodobacterales</taxon>
        <taxon>Roseobacteraceae</taxon>
        <taxon>Rubellimicrobium</taxon>
    </lineage>
</organism>
<evidence type="ECO:0000259" key="4">
    <source>
        <dbReference type="PROSITE" id="PS01124"/>
    </source>
</evidence>
<dbReference type="OrthoDB" id="9802263at2"/>
<dbReference type="InterPro" id="IPR009057">
    <property type="entry name" value="Homeodomain-like_sf"/>
</dbReference>
<dbReference type="Pfam" id="PF12833">
    <property type="entry name" value="HTH_18"/>
    <property type="match status" value="1"/>
</dbReference>
<dbReference type="Pfam" id="PF06719">
    <property type="entry name" value="AraC_N"/>
    <property type="match status" value="1"/>
</dbReference>
<evidence type="ECO:0000256" key="1">
    <source>
        <dbReference type="ARBA" id="ARBA00023015"/>
    </source>
</evidence>
<evidence type="ECO:0000313" key="6">
    <source>
        <dbReference type="Proteomes" id="UP000305887"/>
    </source>
</evidence>
<evidence type="ECO:0000256" key="3">
    <source>
        <dbReference type="SAM" id="MobiDB-lite"/>
    </source>
</evidence>
<comment type="caution">
    <text evidence="5">The sequence shown here is derived from an EMBL/GenBank/DDBJ whole genome shotgun (WGS) entry which is preliminary data.</text>
</comment>
<name>A0A5C4MNX7_9RHOB</name>